<dbReference type="Gene3D" id="3.30.2320.10">
    <property type="entry name" value="hypothetical protein PF0899 domain"/>
    <property type="match status" value="1"/>
</dbReference>
<gene>
    <name evidence="2" type="ORF">HX001_14425</name>
</gene>
<feature type="coiled-coil region" evidence="1">
    <location>
        <begin position="6"/>
        <end position="33"/>
    </location>
</feature>
<reference evidence="2" key="2">
    <citation type="journal article" date="2022" name="Sci. Total Environ.">
        <title>Prevalence, transmission, and molecular epidemiology of tet(X)-positive bacteria among humans, animals, and environmental niches in China: An epidemiological, and genomic-based study.</title>
        <authorList>
            <person name="Dong N."/>
            <person name="Zeng Y."/>
            <person name="Cai C."/>
            <person name="Sun C."/>
            <person name="Lu J."/>
            <person name="Liu C."/>
            <person name="Zhou H."/>
            <person name="Sun Q."/>
            <person name="Shu L."/>
            <person name="Wang H."/>
            <person name="Wang Y."/>
            <person name="Wang S."/>
            <person name="Wu C."/>
            <person name="Chan E.W."/>
            <person name="Chen G."/>
            <person name="Shen Z."/>
            <person name="Chen S."/>
            <person name="Zhang R."/>
        </authorList>
    </citation>
    <scope>NUCLEOTIDE SEQUENCE</scope>
    <source>
        <strain evidence="2">R655-4</strain>
    </source>
</reference>
<proteinExistence type="predicted"/>
<comment type="caution">
    <text evidence="2">The sequence shown here is derived from an EMBL/GenBank/DDBJ whole genome shotgun (WGS) entry which is preliminary data.</text>
</comment>
<reference evidence="2" key="1">
    <citation type="submission" date="2020-06" db="EMBL/GenBank/DDBJ databases">
        <authorList>
            <person name="Dong N."/>
        </authorList>
    </citation>
    <scope>NUCLEOTIDE SEQUENCE</scope>
    <source>
        <strain evidence="2">R655-4</strain>
    </source>
</reference>
<organism evidence="2 3">
    <name type="scientific">Empedobacter brevis</name>
    <dbReference type="NCBI Taxonomy" id="247"/>
    <lineage>
        <taxon>Bacteria</taxon>
        <taxon>Pseudomonadati</taxon>
        <taxon>Bacteroidota</taxon>
        <taxon>Flavobacteriia</taxon>
        <taxon>Flavobacteriales</taxon>
        <taxon>Weeksellaceae</taxon>
        <taxon>Empedobacter</taxon>
    </lineage>
</organism>
<dbReference type="AlphaFoldDB" id="A0AAJ1V969"/>
<dbReference type="RefSeq" id="WP_159155561.1">
    <property type="nucleotide sequence ID" value="NZ_CP013210.1"/>
</dbReference>
<evidence type="ECO:0000313" key="2">
    <source>
        <dbReference type="EMBL" id="MDM1073682.1"/>
    </source>
</evidence>
<keyword evidence="1" id="KW-0175">Coiled coil</keyword>
<name>A0AAJ1V969_9FLAO</name>
<evidence type="ECO:0008006" key="4">
    <source>
        <dbReference type="Google" id="ProtNLM"/>
    </source>
</evidence>
<protein>
    <recommendedName>
        <fullName evidence="4">Phage major capsid protein</fullName>
    </recommendedName>
</protein>
<dbReference type="EMBL" id="JACAGJ010000008">
    <property type="protein sequence ID" value="MDM1073682.1"/>
    <property type="molecule type" value="Genomic_DNA"/>
</dbReference>
<accession>A0AAJ1V969</accession>
<dbReference type="SUPFAM" id="SSF56563">
    <property type="entry name" value="Major capsid protein gp5"/>
    <property type="match status" value="1"/>
</dbReference>
<dbReference type="Proteomes" id="UP001170959">
    <property type="component" value="Unassembled WGS sequence"/>
</dbReference>
<feature type="coiled-coil region" evidence="1">
    <location>
        <begin position="67"/>
        <end position="94"/>
    </location>
</feature>
<sequence length="449" mass="49750">MEKELLEIQEAAKKALSEKAEEIQKNLKNEFSAEQKTAFETMQTEMIAQIEKATSEETIKGVVEKATESLTKQVQDLEEALKVQGEKMNKAEKDSGNVNVFKEFSKENYEKAIKDKQEGDKGELFSFETKAFADSNVLTVDPVGTAPNQTTSVNTLYRTLRSKIIGFFSPKKPIAKIMDLVSIHPLEDSDTLVVFNEDVVGDVEITPECEEKPVITYSMEDQSQSAEPIAGIWYTTLKIRRFFAALLNKFRTKVEELIDEKIPNYVFNEVMTNASGFTPAPGLDVFVNPGKYEAIVSVAASLKKRGYTPNVLFLSPIDYALMITEKGSDGHYKLQNGQSISILGSTMKLGNYDLEIIEQPTMNTGDFLVGDLENAVHVGLDDRVYYFETDGRTDAESGSKPKTGLAVNIRTHEVAQFIAVIIPDAAKAGIVKTTFNEVLELIAADTTEG</sequence>
<evidence type="ECO:0000313" key="3">
    <source>
        <dbReference type="Proteomes" id="UP001170959"/>
    </source>
</evidence>
<evidence type="ECO:0000256" key="1">
    <source>
        <dbReference type="SAM" id="Coils"/>
    </source>
</evidence>